<feature type="binding site" evidence="6">
    <location>
        <position position="123"/>
    </location>
    <ligand>
        <name>Fe cation</name>
        <dbReference type="ChEBI" id="CHEBI:24875"/>
    </ligand>
</feature>
<comment type="similarity">
    <text evidence="6">Belongs to the KAE1 / TsaD family.</text>
</comment>
<keyword evidence="2 6" id="KW-0819">tRNA processing</keyword>
<dbReference type="Proteomes" id="UP000034366">
    <property type="component" value="Unassembled WGS sequence"/>
</dbReference>
<dbReference type="Pfam" id="PF00814">
    <property type="entry name" value="TsaD"/>
    <property type="match status" value="2"/>
</dbReference>
<feature type="binding site" evidence="6">
    <location>
        <position position="322"/>
    </location>
    <ligand>
        <name>substrate</name>
    </ligand>
</feature>
<feature type="binding site" evidence="6">
    <location>
        <position position="221"/>
    </location>
    <ligand>
        <name>substrate</name>
    </ligand>
</feature>
<dbReference type="PATRIC" id="fig|1618592.3.peg.547"/>
<evidence type="ECO:0000259" key="7">
    <source>
        <dbReference type="Pfam" id="PF00814"/>
    </source>
</evidence>
<dbReference type="EC" id="2.3.1.234" evidence="6"/>
<keyword evidence="6" id="KW-0408">Iron</keyword>
<feature type="binding site" evidence="6">
    <location>
        <position position="119"/>
    </location>
    <ligand>
        <name>Fe cation</name>
        <dbReference type="ChEBI" id="CHEBI:24875"/>
    </ligand>
</feature>
<feature type="domain" description="Gcp-like" evidence="7">
    <location>
        <begin position="31"/>
        <end position="138"/>
    </location>
</feature>
<organism evidence="8 9">
    <name type="scientific">Candidatus Woesebacteria bacterium GW2011_GWD1_38_10</name>
    <dbReference type="NCBI Taxonomy" id="1618592"/>
    <lineage>
        <taxon>Bacteria</taxon>
        <taxon>Candidatus Woeseibacteriota</taxon>
    </lineage>
</organism>
<keyword evidence="3 6" id="KW-0479">Metal-binding</keyword>
<feature type="binding site" evidence="6">
    <location>
        <position position="217"/>
    </location>
    <ligand>
        <name>substrate</name>
    </ligand>
</feature>
<sequence>MTQKIHKTGPIILSVDTSCDETSVSVTSGLTVLSNIVWSQSNTHAKFGGVVPNEARREHERKIDWVLKRALFYAKIQGNDLDAVSVTVGPGLAIALGVGINFAKELAGNYSKPLIAVNHLEGHLLSPLARAKNFQFPISNFQFKNKREETFSYQPPTSNNQPLTFPAFGIVVSGGNTLLVLIEKIGKYKILAQTIDDALGESLDKSARLLGLGYPGGAILEIFARKGNSKKYPLPLPMLGRENEGFYSYSGIKTAFSRMVNKLLTGCEQLDKQQIYDLAASYQHTAFEHFIRVTRKTISATIPIYNIQNTTYLFVGGGVAANADFRRRIRMMCKQLDFTPLFPYTKKLYGDNAAMIGAAAYFKYLKKDFIDPKKIDRIPDLKIGNAVRV</sequence>
<gene>
    <name evidence="6" type="primary">tsaD</name>
    <name evidence="8" type="ORF">US67_C0031G0001</name>
</gene>
<evidence type="ECO:0000256" key="4">
    <source>
        <dbReference type="ARBA" id="ARBA00023315"/>
    </source>
</evidence>
<dbReference type="HAMAP" id="MF_01445">
    <property type="entry name" value="TsaD"/>
    <property type="match status" value="1"/>
</dbReference>
<comment type="subcellular location">
    <subcellularLocation>
        <location evidence="6">Cytoplasm</location>
    </subcellularLocation>
</comment>
<protein>
    <recommendedName>
        <fullName evidence="6">tRNA N6-adenosine threonylcarbamoyltransferase</fullName>
        <ecNumber evidence="6">2.3.1.234</ecNumber>
    </recommendedName>
    <alternativeName>
        <fullName evidence="6">N6-L-threonylcarbamoyladenine synthase</fullName>
        <shortName evidence="6">t(6)A synthase</shortName>
    </alternativeName>
    <alternativeName>
        <fullName evidence="6">t(6)A37 threonylcarbamoyladenosine biosynthesis protein TsaD</fullName>
    </alternativeName>
    <alternativeName>
        <fullName evidence="6">tRNA threonylcarbamoyladenosine biosynthesis protein TsaD</fullName>
    </alternativeName>
</protein>
<name>A0A0G0IBV9_9BACT</name>
<feature type="binding site" evidence="6">
    <location>
        <position position="351"/>
    </location>
    <ligand>
        <name>Fe cation</name>
        <dbReference type="ChEBI" id="CHEBI:24875"/>
    </ligand>
</feature>
<reference evidence="8 9" key="1">
    <citation type="journal article" date="2015" name="Nature">
        <title>rRNA introns, odd ribosomes, and small enigmatic genomes across a large radiation of phyla.</title>
        <authorList>
            <person name="Brown C.T."/>
            <person name="Hug L.A."/>
            <person name="Thomas B.C."/>
            <person name="Sharon I."/>
            <person name="Castelle C.J."/>
            <person name="Singh A."/>
            <person name="Wilkins M.J."/>
            <person name="Williams K.H."/>
            <person name="Banfield J.F."/>
        </authorList>
    </citation>
    <scope>NUCLEOTIDE SEQUENCE [LARGE SCALE GENOMIC DNA]</scope>
</reference>
<dbReference type="EMBL" id="LBTW01000031">
    <property type="protein sequence ID" value="KKQ48465.1"/>
    <property type="molecule type" value="Genomic_DNA"/>
</dbReference>
<evidence type="ECO:0000256" key="1">
    <source>
        <dbReference type="ARBA" id="ARBA00022679"/>
    </source>
</evidence>
<dbReference type="PRINTS" id="PR00789">
    <property type="entry name" value="OSIALOPTASE"/>
</dbReference>
<evidence type="ECO:0000256" key="3">
    <source>
        <dbReference type="ARBA" id="ARBA00022723"/>
    </source>
</evidence>
<evidence type="ECO:0000313" key="8">
    <source>
        <dbReference type="EMBL" id="KKQ48465.1"/>
    </source>
</evidence>
<comment type="cofactor">
    <cofactor evidence="6">
        <name>Fe(2+)</name>
        <dbReference type="ChEBI" id="CHEBI:29033"/>
    </cofactor>
    <text evidence="6">Binds 1 Fe(2+) ion per subunit.</text>
</comment>
<dbReference type="FunFam" id="3.30.420.40:FF:000012">
    <property type="entry name" value="tRNA N6-adenosine threonylcarbamoyltransferase"/>
    <property type="match status" value="1"/>
</dbReference>
<evidence type="ECO:0000256" key="5">
    <source>
        <dbReference type="ARBA" id="ARBA00048117"/>
    </source>
</evidence>
<dbReference type="GO" id="GO:0061711">
    <property type="term" value="F:tRNA N(6)-L-threonylcarbamoyladenine synthase activity"/>
    <property type="evidence" value="ECO:0007669"/>
    <property type="project" value="UniProtKB-EC"/>
</dbReference>
<feature type="binding site" evidence="6">
    <location>
        <position position="204"/>
    </location>
    <ligand>
        <name>substrate</name>
    </ligand>
</feature>
<keyword evidence="1 6" id="KW-0808">Transferase</keyword>
<dbReference type="PANTHER" id="PTHR11735:SF6">
    <property type="entry name" value="TRNA N6-ADENOSINE THREONYLCARBAMOYLTRANSFERASE, MITOCHONDRIAL"/>
    <property type="match status" value="1"/>
</dbReference>
<evidence type="ECO:0000313" key="9">
    <source>
        <dbReference type="Proteomes" id="UP000034366"/>
    </source>
</evidence>
<dbReference type="PANTHER" id="PTHR11735">
    <property type="entry name" value="TRNA N6-ADENOSINE THREONYLCARBAMOYLTRANSFERASE"/>
    <property type="match status" value="1"/>
</dbReference>
<evidence type="ECO:0000256" key="2">
    <source>
        <dbReference type="ARBA" id="ARBA00022694"/>
    </source>
</evidence>
<evidence type="ECO:0000256" key="6">
    <source>
        <dbReference type="HAMAP-Rule" id="MF_01445"/>
    </source>
</evidence>
<dbReference type="InterPro" id="IPR022450">
    <property type="entry name" value="TsaD"/>
</dbReference>
<keyword evidence="4 6" id="KW-0012">Acyltransferase</keyword>
<proteinExistence type="inferred from homology"/>
<dbReference type="SUPFAM" id="SSF53067">
    <property type="entry name" value="Actin-like ATPase domain"/>
    <property type="match status" value="2"/>
</dbReference>
<dbReference type="GO" id="GO:0005737">
    <property type="term" value="C:cytoplasm"/>
    <property type="evidence" value="ECO:0007669"/>
    <property type="project" value="UniProtKB-SubCell"/>
</dbReference>
<dbReference type="InterPro" id="IPR000905">
    <property type="entry name" value="Gcp-like_dom"/>
</dbReference>
<dbReference type="Gene3D" id="3.30.420.40">
    <property type="match status" value="2"/>
</dbReference>
<comment type="caution">
    <text evidence="8">The sequence shown here is derived from an EMBL/GenBank/DDBJ whole genome shotgun (WGS) entry which is preliminary data.</text>
</comment>
<comment type="catalytic activity">
    <reaction evidence="5 6">
        <text>L-threonylcarbamoyladenylate + adenosine(37) in tRNA = N(6)-L-threonylcarbamoyladenosine(37) in tRNA + AMP + H(+)</text>
        <dbReference type="Rhea" id="RHEA:37059"/>
        <dbReference type="Rhea" id="RHEA-COMP:10162"/>
        <dbReference type="Rhea" id="RHEA-COMP:10163"/>
        <dbReference type="ChEBI" id="CHEBI:15378"/>
        <dbReference type="ChEBI" id="CHEBI:73682"/>
        <dbReference type="ChEBI" id="CHEBI:74411"/>
        <dbReference type="ChEBI" id="CHEBI:74418"/>
        <dbReference type="ChEBI" id="CHEBI:456215"/>
        <dbReference type="EC" id="2.3.1.234"/>
    </reaction>
</comment>
<dbReference type="AlphaFoldDB" id="A0A0G0IBV9"/>
<keyword evidence="6" id="KW-0963">Cytoplasm</keyword>
<dbReference type="GO" id="GO:0005506">
    <property type="term" value="F:iron ion binding"/>
    <property type="evidence" value="ECO:0007669"/>
    <property type="project" value="UniProtKB-UniRule"/>
</dbReference>
<accession>A0A0G0IBV9</accession>
<comment type="function">
    <text evidence="6">Required for the formation of a threonylcarbamoyl group on adenosine at position 37 (t(6)A37) in tRNAs that read codons beginning with adenine. Is involved in the transfer of the threonylcarbamoyl moiety of threonylcarbamoyl-AMP (TC-AMP) to the N6 group of A37, together with TsaE and TsaB. TsaD likely plays a direct catalytic role in this reaction.</text>
</comment>
<dbReference type="InterPro" id="IPR043129">
    <property type="entry name" value="ATPase_NBD"/>
</dbReference>
<feature type="domain" description="Gcp-like" evidence="7">
    <location>
        <begin position="160"/>
        <end position="357"/>
    </location>
</feature>
<dbReference type="GO" id="GO:0002949">
    <property type="term" value="P:tRNA threonylcarbamoyladenosine modification"/>
    <property type="evidence" value="ECO:0007669"/>
    <property type="project" value="UniProtKB-UniRule"/>
</dbReference>
<feature type="binding site" evidence="6">
    <location>
        <begin position="171"/>
        <end position="175"/>
    </location>
    <ligand>
        <name>substrate</name>
    </ligand>
</feature>
<dbReference type="InterPro" id="IPR017861">
    <property type="entry name" value="KAE1/TsaD"/>
</dbReference>